<organism evidence="1 2">
    <name type="scientific">Haloferax elongans ATCC BAA-1513</name>
    <dbReference type="NCBI Taxonomy" id="1230453"/>
    <lineage>
        <taxon>Archaea</taxon>
        <taxon>Methanobacteriati</taxon>
        <taxon>Methanobacteriota</taxon>
        <taxon>Stenosarchaea group</taxon>
        <taxon>Halobacteria</taxon>
        <taxon>Halobacteriales</taxon>
        <taxon>Haloferacaceae</taxon>
        <taxon>Haloferax</taxon>
    </lineage>
</organism>
<accession>M0HL26</accession>
<evidence type="ECO:0000313" key="1">
    <source>
        <dbReference type="EMBL" id="ELZ84422.1"/>
    </source>
</evidence>
<gene>
    <name evidence="1" type="ORF">C453_12786</name>
</gene>
<reference evidence="1 2" key="1">
    <citation type="journal article" date="2014" name="PLoS Genet.">
        <title>Phylogenetically driven sequencing of extremely halophilic archaea reveals strategies for static and dynamic osmo-response.</title>
        <authorList>
            <person name="Becker E.A."/>
            <person name="Seitzer P.M."/>
            <person name="Tritt A."/>
            <person name="Larsen D."/>
            <person name="Krusor M."/>
            <person name="Yao A.I."/>
            <person name="Wu D."/>
            <person name="Madern D."/>
            <person name="Eisen J.A."/>
            <person name="Darling A.E."/>
            <person name="Facciotti M.T."/>
        </authorList>
    </citation>
    <scope>NUCLEOTIDE SEQUENCE [LARGE SCALE GENOMIC DNA]</scope>
    <source>
        <strain evidence="1 2">ATCC BAA-1513</strain>
    </source>
</reference>
<dbReference type="PATRIC" id="fig|1230453.4.peg.2528"/>
<dbReference type="EMBL" id="AOLK01000020">
    <property type="protein sequence ID" value="ELZ84422.1"/>
    <property type="molecule type" value="Genomic_DNA"/>
</dbReference>
<dbReference type="STRING" id="1230453.C453_12786"/>
<dbReference type="Proteomes" id="UP000011612">
    <property type="component" value="Unassembled WGS sequence"/>
</dbReference>
<name>M0HL26_HALEO</name>
<comment type="caution">
    <text evidence="1">The sequence shown here is derived from an EMBL/GenBank/DDBJ whole genome shotgun (WGS) entry which is preliminary data.</text>
</comment>
<keyword evidence="2" id="KW-1185">Reference proteome</keyword>
<evidence type="ECO:0000313" key="2">
    <source>
        <dbReference type="Proteomes" id="UP000011612"/>
    </source>
</evidence>
<dbReference type="OrthoDB" id="350669at2157"/>
<dbReference type="AlphaFoldDB" id="M0HL26"/>
<dbReference type="RefSeq" id="WP_008324981.1">
    <property type="nucleotide sequence ID" value="NZ_AOLK01000020.1"/>
</dbReference>
<proteinExistence type="predicted"/>
<protein>
    <submittedName>
        <fullName evidence="1">Uncharacterized protein</fullName>
    </submittedName>
</protein>
<sequence>MTERFTDLPAPDRFFMQIEPAEIEMRVFDDDDVEFKLQHVPGGSFGTELSARYSYAGRDCVQIISMDREATEELRDTLDEILEVDSRR</sequence>